<dbReference type="InterPro" id="IPR045865">
    <property type="entry name" value="ACT-like_dom_sf"/>
</dbReference>
<dbReference type="EMBL" id="LSRS01000006">
    <property type="protein sequence ID" value="KAF1084202.1"/>
    <property type="molecule type" value="Genomic_DNA"/>
</dbReference>
<dbReference type="NCBIfam" id="TIGR03959">
    <property type="entry name" value="hyd_TM1266"/>
    <property type="match status" value="1"/>
</dbReference>
<accession>A0A9D2WPF0</accession>
<evidence type="ECO:0008006" key="3">
    <source>
        <dbReference type="Google" id="ProtNLM"/>
    </source>
</evidence>
<dbReference type="SUPFAM" id="SSF55021">
    <property type="entry name" value="ACT-like"/>
    <property type="match status" value="1"/>
</dbReference>
<dbReference type="Pfam" id="PF21699">
    <property type="entry name" value="TM1266-like"/>
    <property type="match status" value="1"/>
</dbReference>
<dbReference type="InterPro" id="IPR027271">
    <property type="entry name" value="Acetolactate_synth/TF_NikR_C"/>
</dbReference>
<proteinExistence type="predicted"/>
<keyword evidence="2" id="KW-1185">Reference proteome</keyword>
<protein>
    <recommendedName>
        <fullName evidence="3">CopG family transcriptional regulator</fullName>
    </recommendedName>
</protein>
<comment type="caution">
    <text evidence="1">The sequence shown here is derived from an EMBL/GenBank/DDBJ whole genome shotgun (WGS) entry which is preliminary data.</text>
</comment>
<organism evidence="1 2">
    <name type="scientific">Sporotomaculum syntrophicum</name>
    <dbReference type="NCBI Taxonomy" id="182264"/>
    <lineage>
        <taxon>Bacteria</taxon>
        <taxon>Bacillati</taxon>
        <taxon>Bacillota</taxon>
        <taxon>Clostridia</taxon>
        <taxon>Eubacteriales</taxon>
        <taxon>Desulfallaceae</taxon>
        <taxon>Sporotomaculum</taxon>
    </lineage>
</organism>
<evidence type="ECO:0000313" key="2">
    <source>
        <dbReference type="Proteomes" id="UP000798488"/>
    </source>
</evidence>
<name>A0A9D2WPF0_9FIRM</name>
<dbReference type="Proteomes" id="UP000798488">
    <property type="component" value="Unassembled WGS sequence"/>
</dbReference>
<evidence type="ECO:0000313" key="1">
    <source>
        <dbReference type="EMBL" id="KAF1084202.1"/>
    </source>
</evidence>
<sequence>MLTAYLRMSGFIYSVQKDADYAQNIICILLYYITKLKALELMKLDKRLGVIGIVVENRQVVPQVNQIISEHAEMIIGRMGLPHREREVSVISLIVDGTTDQVGSLTGKLGNIPYVTVKSALTKV</sequence>
<dbReference type="AlphaFoldDB" id="A0A9D2WPF0"/>
<reference evidence="1" key="1">
    <citation type="submission" date="2016-02" db="EMBL/GenBank/DDBJ databases">
        <title>Draft Genome Sequence of Sporotomaculum syntrophicum Strain FB, a Syntrophic Benzoate Degrader.</title>
        <authorList>
            <person name="Nobu M.K."/>
            <person name="Narihiro T."/>
            <person name="Qiu Y.-L."/>
            <person name="Ohashi A."/>
            <person name="Liu W.-T."/>
            <person name="Yuji S."/>
        </authorList>
    </citation>
    <scope>NUCLEOTIDE SEQUENCE</scope>
    <source>
        <strain evidence="1">FB</strain>
    </source>
</reference>
<dbReference type="Gene3D" id="3.30.70.1150">
    <property type="entry name" value="ACT-like. Chain A, domain 2"/>
    <property type="match status" value="1"/>
</dbReference>
<dbReference type="InterPro" id="IPR023860">
    <property type="entry name" value="FeFe-hyd_TM1266"/>
</dbReference>
<gene>
    <name evidence="1" type="ORF">SPSYN_02606</name>
</gene>